<sequence>MTAPRMWTRRVSLPFKFLLRPNTPYTLQPRQSDQHHKQLVVLLRAGSTQKPGSRRENGKRRVQTAGIAHRLNEDPELLATALTNVRLLQQSPRVTAYVLPEVRSECGH</sequence>
<accession>A0A4C1TJZ2</accession>
<dbReference type="EMBL" id="BGZK01005374">
    <property type="protein sequence ID" value="GBP13757.1"/>
    <property type="molecule type" value="Genomic_DNA"/>
</dbReference>
<organism evidence="1 2">
    <name type="scientific">Eumeta variegata</name>
    <name type="common">Bagworm moth</name>
    <name type="synonym">Eumeta japonica</name>
    <dbReference type="NCBI Taxonomy" id="151549"/>
    <lineage>
        <taxon>Eukaryota</taxon>
        <taxon>Metazoa</taxon>
        <taxon>Ecdysozoa</taxon>
        <taxon>Arthropoda</taxon>
        <taxon>Hexapoda</taxon>
        <taxon>Insecta</taxon>
        <taxon>Pterygota</taxon>
        <taxon>Neoptera</taxon>
        <taxon>Endopterygota</taxon>
        <taxon>Lepidoptera</taxon>
        <taxon>Glossata</taxon>
        <taxon>Ditrysia</taxon>
        <taxon>Tineoidea</taxon>
        <taxon>Psychidae</taxon>
        <taxon>Oiketicinae</taxon>
        <taxon>Eumeta</taxon>
    </lineage>
</organism>
<evidence type="ECO:0000313" key="1">
    <source>
        <dbReference type="EMBL" id="GBP13757.1"/>
    </source>
</evidence>
<name>A0A4C1TJZ2_EUMVA</name>
<comment type="caution">
    <text evidence="1">The sequence shown here is derived from an EMBL/GenBank/DDBJ whole genome shotgun (WGS) entry which is preliminary data.</text>
</comment>
<dbReference type="Proteomes" id="UP000299102">
    <property type="component" value="Unassembled WGS sequence"/>
</dbReference>
<proteinExistence type="predicted"/>
<gene>
    <name evidence="1" type="ORF">EVAR_71057_1</name>
</gene>
<evidence type="ECO:0000313" key="2">
    <source>
        <dbReference type="Proteomes" id="UP000299102"/>
    </source>
</evidence>
<keyword evidence="2" id="KW-1185">Reference proteome</keyword>
<protein>
    <submittedName>
        <fullName evidence="1">Uncharacterized protein</fullName>
    </submittedName>
</protein>
<dbReference type="AlphaFoldDB" id="A0A4C1TJZ2"/>
<reference evidence="1 2" key="1">
    <citation type="journal article" date="2019" name="Commun. Biol.">
        <title>The bagworm genome reveals a unique fibroin gene that provides high tensile strength.</title>
        <authorList>
            <person name="Kono N."/>
            <person name="Nakamura H."/>
            <person name="Ohtoshi R."/>
            <person name="Tomita M."/>
            <person name="Numata K."/>
            <person name="Arakawa K."/>
        </authorList>
    </citation>
    <scope>NUCLEOTIDE SEQUENCE [LARGE SCALE GENOMIC DNA]</scope>
</reference>